<sequence>MPGRLDPAEDPRHLCRRLLCRAAASVGRELQEKRERPPRRRPWNACAERRPPSGGPPLSGVRMHSHTRNISLGRVARHRFAALETHHPQGVTSRVVVSMADSWNTIADWYAELLRAGSAMHDFARDILLDRLPDDLGDQRILDLGCGEGILTRAVAARSASVIGIDPAPRLIHHARAAEADRRTGAVYAVDDGCTLSTVPTSSVEWVIAGLSLNNVPDLPAALTAVRRVLVAGGRLVFTVPHPCFEVPHATWTEAEDGTPRRVIGSYLAEGFWRSANPEGARRAGESAPDAVDLRHRADRTRVHDRGHGRARPQRPVDRPTATTGRPAAVPPCPGPPTMTAVRWMVLKRM</sequence>
<dbReference type="Proteomes" id="UP000305778">
    <property type="component" value="Unassembled WGS sequence"/>
</dbReference>
<gene>
    <name evidence="3" type="ORF">FCI23_28620</name>
</gene>
<protein>
    <submittedName>
        <fullName evidence="3">Class I SAM-dependent methyltransferase</fullName>
    </submittedName>
</protein>
<feature type="region of interest" description="Disordered" evidence="1">
    <location>
        <begin position="26"/>
        <end position="63"/>
    </location>
</feature>
<dbReference type="AlphaFoldDB" id="A0A4V5MZQ2"/>
<feature type="domain" description="Methyltransferase type 11" evidence="2">
    <location>
        <begin position="142"/>
        <end position="238"/>
    </location>
</feature>
<accession>A0A4V5MZQ2</accession>
<dbReference type="CDD" id="cd02440">
    <property type="entry name" value="AdoMet_MTases"/>
    <property type="match status" value="1"/>
</dbReference>
<dbReference type="SUPFAM" id="SSF53335">
    <property type="entry name" value="S-adenosyl-L-methionine-dependent methyltransferases"/>
    <property type="match status" value="1"/>
</dbReference>
<evidence type="ECO:0000313" key="3">
    <source>
        <dbReference type="EMBL" id="TKA08249.1"/>
    </source>
</evidence>
<dbReference type="OrthoDB" id="189743at2"/>
<dbReference type="GO" id="GO:0008757">
    <property type="term" value="F:S-adenosylmethionine-dependent methyltransferase activity"/>
    <property type="evidence" value="ECO:0007669"/>
    <property type="project" value="InterPro"/>
</dbReference>
<keyword evidence="3" id="KW-0489">Methyltransferase</keyword>
<dbReference type="Pfam" id="PF08241">
    <property type="entry name" value="Methyltransf_11"/>
    <property type="match status" value="1"/>
</dbReference>
<feature type="region of interest" description="Disordered" evidence="1">
    <location>
        <begin position="278"/>
        <end position="336"/>
    </location>
</feature>
<feature type="compositionally biased region" description="Basic and acidic residues" evidence="1">
    <location>
        <begin position="292"/>
        <end position="308"/>
    </location>
</feature>
<keyword evidence="4" id="KW-1185">Reference proteome</keyword>
<comment type="caution">
    <text evidence="3">The sequence shown here is derived from an EMBL/GenBank/DDBJ whole genome shotgun (WGS) entry which is preliminary data.</text>
</comment>
<evidence type="ECO:0000259" key="2">
    <source>
        <dbReference type="Pfam" id="PF08241"/>
    </source>
</evidence>
<dbReference type="InterPro" id="IPR013216">
    <property type="entry name" value="Methyltransf_11"/>
</dbReference>
<dbReference type="InterPro" id="IPR029063">
    <property type="entry name" value="SAM-dependent_MTases_sf"/>
</dbReference>
<dbReference type="Gene3D" id="3.40.50.150">
    <property type="entry name" value="Vaccinia Virus protein VP39"/>
    <property type="match status" value="1"/>
</dbReference>
<dbReference type="PANTHER" id="PTHR43861">
    <property type="entry name" value="TRANS-ACONITATE 2-METHYLTRANSFERASE-RELATED"/>
    <property type="match status" value="1"/>
</dbReference>
<dbReference type="PANTHER" id="PTHR43861:SF1">
    <property type="entry name" value="TRANS-ACONITATE 2-METHYLTRANSFERASE"/>
    <property type="match status" value="1"/>
</dbReference>
<name>A0A4V5MZQ2_9ACTN</name>
<evidence type="ECO:0000256" key="1">
    <source>
        <dbReference type="SAM" id="MobiDB-lite"/>
    </source>
</evidence>
<dbReference type="GO" id="GO:0032259">
    <property type="term" value="P:methylation"/>
    <property type="evidence" value="ECO:0007669"/>
    <property type="project" value="UniProtKB-KW"/>
</dbReference>
<dbReference type="GO" id="GO:0017000">
    <property type="term" value="P:antibiotic biosynthetic process"/>
    <property type="evidence" value="ECO:0007669"/>
    <property type="project" value="UniProtKB-ARBA"/>
</dbReference>
<organism evidence="3 4">
    <name type="scientific">Actinacidiphila oryziradicis</name>
    <dbReference type="NCBI Taxonomy" id="2571141"/>
    <lineage>
        <taxon>Bacteria</taxon>
        <taxon>Bacillati</taxon>
        <taxon>Actinomycetota</taxon>
        <taxon>Actinomycetes</taxon>
        <taxon>Kitasatosporales</taxon>
        <taxon>Streptomycetaceae</taxon>
        <taxon>Actinacidiphila</taxon>
    </lineage>
</organism>
<proteinExistence type="predicted"/>
<dbReference type="EMBL" id="SUMC01000032">
    <property type="protein sequence ID" value="TKA08249.1"/>
    <property type="molecule type" value="Genomic_DNA"/>
</dbReference>
<keyword evidence="3" id="KW-0808">Transferase</keyword>
<reference evidence="3 4" key="1">
    <citation type="submission" date="2019-04" db="EMBL/GenBank/DDBJ databases">
        <title>Streptomyces oryziradicis sp. nov., a novel actinomycete isolated from rhizosphere soil of rice (Oryza sativa L.).</title>
        <authorList>
            <person name="Li C."/>
        </authorList>
    </citation>
    <scope>NUCLEOTIDE SEQUENCE [LARGE SCALE GENOMIC DNA]</scope>
    <source>
        <strain evidence="3 4">NEAU-C40</strain>
    </source>
</reference>
<evidence type="ECO:0000313" key="4">
    <source>
        <dbReference type="Proteomes" id="UP000305778"/>
    </source>
</evidence>